<dbReference type="SUPFAM" id="SSF52540">
    <property type="entry name" value="P-loop containing nucleoside triphosphate hydrolases"/>
    <property type="match status" value="1"/>
</dbReference>
<protein>
    <submittedName>
        <fullName evidence="2">ATPase</fullName>
    </submittedName>
</protein>
<dbReference type="SMART" id="SM00382">
    <property type="entry name" value="AAA"/>
    <property type="match status" value="1"/>
</dbReference>
<reference evidence="2" key="1">
    <citation type="journal article" date="2020" name="mSystems">
        <title>Genome- and Community-Level Interaction Insights into Carbon Utilization and Element Cycling Functions of Hydrothermarchaeota in Hydrothermal Sediment.</title>
        <authorList>
            <person name="Zhou Z."/>
            <person name="Liu Y."/>
            <person name="Xu W."/>
            <person name="Pan J."/>
            <person name="Luo Z.H."/>
            <person name="Li M."/>
        </authorList>
    </citation>
    <scope>NUCLEOTIDE SEQUENCE [LARGE SCALE GENOMIC DNA]</scope>
    <source>
        <strain evidence="2">SpSt-508</strain>
    </source>
</reference>
<evidence type="ECO:0000259" key="1">
    <source>
        <dbReference type="SMART" id="SM00382"/>
    </source>
</evidence>
<dbReference type="PANTHER" id="PTHR35894:SF1">
    <property type="entry name" value="PHOSPHORIBULOKINASE _ URIDINE KINASE FAMILY"/>
    <property type="match status" value="1"/>
</dbReference>
<dbReference type="EMBL" id="DSVQ01000012">
    <property type="protein sequence ID" value="HGT39080.1"/>
    <property type="molecule type" value="Genomic_DNA"/>
</dbReference>
<dbReference type="InterPro" id="IPR003593">
    <property type="entry name" value="AAA+_ATPase"/>
</dbReference>
<feature type="domain" description="AAA+ ATPase" evidence="1">
    <location>
        <begin position="42"/>
        <end position="197"/>
    </location>
</feature>
<dbReference type="InterPro" id="IPR049945">
    <property type="entry name" value="AAA_22"/>
</dbReference>
<evidence type="ECO:0000313" key="2">
    <source>
        <dbReference type="EMBL" id="HGT39080.1"/>
    </source>
</evidence>
<dbReference type="Gene3D" id="3.40.50.300">
    <property type="entry name" value="P-loop containing nucleotide triphosphate hydrolases"/>
    <property type="match status" value="1"/>
</dbReference>
<comment type="caution">
    <text evidence="2">The sequence shown here is derived from an EMBL/GenBank/DDBJ whole genome shotgun (WGS) entry which is preliminary data.</text>
</comment>
<dbReference type="PANTHER" id="PTHR35894">
    <property type="entry name" value="GENERAL SECRETION PATHWAY PROTEIN A-RELATED"/>
    <property type="match status" value="1"/>
</dbReference>
<dbReference type="InterPro" id="IPR027417">
    <property type="entry name" value="P-loop_NTPase"/>
</dbReference>
<dbReference type="GO" id="GO:0016887">
    <property type="term" value="F:ATP hydrolysis activity"/>
    <property type="evidence" value="ECO:0007669"/>
    <property type="project" value="InterPro"/>
</dbReference>
<dbReference type="InterPro" id="IPR052026">
    <property type="entry name" value="ExeA_AAA_ATPase_DNA-bind"/>
</dbReference>
<dbReference type="AlphaFoldDB" id="A0A7C4QN72"/>
<dbReference type="Pfam" id="PF13401">
    <property type="entry name" value="AAA_22"/>
    <property type="match status" value="1"/>
</dbReference>
<accession>A0A7C4QN72</accession>
<gene>
    <name evidence="2" type="ORF">ENS64_07425</name>
</gene>
<sequence>MYERYWRLQQPAFRSQAPAEFFYPGSSQRAALLKLNYLVEQRPGIAVVTGPAGVGKTYLLEAFRQQLPASAGPIVDVLYPQLASDELLSYLAAKLHDGTSDADRSMDRLDRVLRKLEVQLGRWTQQGRHPLILIDDAQLIEDPHVFQTLQQLLNYHRVGGPEFSIILCGQPELVGQVKRHAVLYERLAFVCALQPLSEAETAEYIRRRLHAAGAVAEIFADTALTAIARLSQGLPRRINRLCDFALLVGYADQLDHISATEIEAVASELCPVAV</sequence>
<organism evidence="2">
    <name type="scientific">Schlesneria paludicola</name>
    <dbReference type="NCBI Taxonomy" id="360056"/>
    <lineage>
        <taxon>Bacteria</taxon>
        <taxon>Pseudomonadati</taxon>
        <taxon>Planctomycetota</taxon>
        <taxon>Planctomycetia</taxon>
        <taxon>Planctomycetales</taxon>
        <taxon>Planctomycetaceae</taxon>
        <taxon>Schlesneria</taxon>
    </lineage>
</organism>
<name>A0A7C4QN72_9PLAN</name>
<proteinExistence type="predicted"/>